<dbReference type="FunCoup" id="A0A0V0Q9K2">
    <property type="interactions" value="190"/>
</dbReference>
<feature type="region of interest" description="Disordered" evidence="12">
    <location>
        <begin position="270"/>
        <end position="290"/>
    </location>
</feature>
<dbReference type="SUPFAM" id="SSF52374">
    <property type="entry name" value="Nucleotidylyl transferase"/>
    <property type="match status" value="2"/>
</dbReference>
<evidence type="ECO:0000256" key="8">
    <source>
        <dbReference type="ARBA" id="ARBA00023264"/>
    </source>
</evidence>
<evidence type="ECO:0000256" key="7">
    <source>
        <dbReference type="ARBA" id="ARBA00023209"/>
    </source>
</evidence>
<dbReference type="Pfam" id="PF01467">
    <property type="entry name" value="CTP_transf_like"/>
    <property type="match status" value="2"/>
</dbReference>
<dbReference type="EC" id="2.7.7.14" evidence="10"/>
<dbReference type="UniPathway" id="UPA00558">
    <property type="reaction ID" value="UER00742"/>
</dbReference>
<dbReference type="EMBL" id="LDAU01000231">
    <property type="protein sequence ID" value="KRW98743.1"/>
    <property type="molecule type" value="Genomic_DNA"/>
</dbReference>
<gene>
    <name evidence="14" type="ORF">PPERSA_03878</name>
</gene>
<comment type="pathway">
    <text evidence="1">Lipid metabolism.</text>
</comment>
<dbReference type="PANTHER" id="PTHR45780:SF2">
    <property type="entry name" value="ETHANOLAMINE-PHOSPHATE CYTIDYLYLTRANSFERASE"/>
    <property type="match status" value="1"/>
</dbReference>
<keyword evidence="8" id="KW-1208">Phospholipid metabolism</keyword>
<evidence type="ECO:0000313" key="15">
    <source>
        <dbReference type="Proteomes" id="UP000054937"/>
    </source>
</evidence>
<evidence type="ECO:0000256" key="1">
    <source>
        <dbReference type="ARBA" id="ARBA00005189"/>
    </source>
</evidence>
<keyword evidence="3" id="KW-0444">Lipid biosynthesis</keyword>
<keyword evidence="5" id="KW-0548">Nucleotidyltransferase</keyword>
<dbReference type="NCBIfam" id="TIGR00125">
    <property type="entry name" value="cyt_tran_rel"/>
    <property type="match status" value="2"/>
</dbReference>
<evidence type="ECO:0000256" key="11">
    <source>
        <dbReference type="ARBA" id="ARBA00031473"/>
    </source>
</evidence>
<dbReference type="Proteomes" id="UP000054937">
    <property type="component" value="Unassembled WGS sequence"/>
</dbReference>
<evidence type="ECO:0000313" key="14">
    <source>
        <dbReference type="EMBL" id="KRW98743.1"/>
    </source>
</evidence>
<organism evidence="14 15">
    <name type="scientific">Pseudocohnilembus persalinus</name>
    <name type="common">Ciliate</name>
    <dbReference type="NCBI Taxonomy" id="266149"/>
    <lineage>
        <taxon>Eukaryota</taxon>
        <taxon>Sar</taxon>
        <taxon>Alveolata</taxon>
        <taxon>Ciliophora</taxon>
        <taxon>Intramacronucleata</taxon>
        <taxon>Oligohymenophorea</taxon>
        <taxon>Scuticociliatia</taxon>
        <taxon>Philasterida</taxon>
        <taxon>Pseudocohnilembidae</taxon>
        <taxon>Pseudocohnilembus</taxon>
    </lineage>
</organism>
<protein>
    <recommendedName>
        <fullName evidence="10">ethanolamine-phosphate cytidylyltransferase</fullName>
        <ecNumber evidence="10">2.7.7.14</ecNumber>
    </recommendedName>
    <alternativeName>
        <fullName evidence="11">CTP:phosphoethanolamine cytidylyltransferase</fullName>
    </alternativeName>
</protein>
<feature type="compositionally biased region" description="Low complexity" evidence="12">
    <location>
        <begin position="270"/>
        <end position="283"/>
    </location>
</feature>
<comment type="pathway">
    <text evidence="9">Phospholipid metabolism; phosphatidylethanolamine biosynthesis; phosphatidylethanolamine from ethanolamine: step 2/3.</text>
</comment>
<dbReference type="AlphaFoldDB" id="A0A0V0Q9K2"/>
<evidence type="ECO:0000256" key="10">
    <source>
        <dbReference type="ARBA" id="ARBA00024221"/>
    </source>
</evidence>
<dbReference type="InterPro" id="IPR004821">
    <property type="entry name" value="Cyt_trans-like"/>
</dbReference>
<name>A0A0V0Q9K2_PSEPJ</name>
<dbReference type="GO" id="GO:0006646">
    <property type="term" value="P:phosphatidylethanolamine biosynthetic process"/>
    <property type="evidence" value="ECO:0007669"/>
    <property type="project" value="UniProtKB-UniPathway"/>
</dbReference>
<dbReference type="SMART" id="SM00368">
    <property type="entry name" value="LRR_RI"/>
    <property type="match status" value="3"/>
</dbReference>
<sequence length="715" mass="82380">MAEQQQQKFNFDLLKTIIGSLSQQGDLQDYTKKINILIQHLNKDELLKAQEQTVQFKSYIDTLFQQYQQEHSLNQMQLQPAKVKRLYVDGCFDLMHSGHFNALRQAKQFAETLVVGVISHEQVCSRKGTPILDYSERLTLAKSCKWVDEIYENAPYDATIELLDKLNCSHTAHGDDLIITPDGTDAYKPFKDAGRMIIFKRTEGISTTDIVGRLLLMTRKYNDKSFKKKIRKFSGDQGLKASKLKNIQDSSEDELQEQSLEAKNQNLEINESQQQQIQSQQQDKQQKQEEQFKVTKIKMVNTTRRIRQFSSDHKEPKENDKIVYIDGSFDLLHIGHVKALEAAKKQGDYLIVGVHDDETINQIKGNNYPVLQLQERVLNLLALKYVDEVIIGAPYIVTEQLIKQFGIHLVVEGSQTAEQQPFNDEIKSDPYEVPKKMGIFKLIESDCDMTIDGIIERIFKNRMKKKAISCLDDAEKLGQAILKQKTIKNLQISFDENGITLKQFVAVLKPIQDLKNLESLDLNFRETKFGPKGAKELSLILAKMQNLKHLYLDLWESQIELEGLQYICQALHRFNCLETFYIDIDEFEIYEKGLPQVLKILENNGKTLKELELNLQSNDLSEKEGNLIADSIQKLQNLSILRLNLENNDLGDGVISIGKSLEKLKELTILQLKIFENELSQGQVLPILENIQNLKNLKELTLDFRQRQKQQQIYL</sequence>
<dbReference type="GO" id="GO:0004306">
    <property type="term" value="F:ethanolamine-phosphate cytidylyltransferase activity"/>
    <property type="evidence" value="ECO:0007669"/>
    <property type="project" value="UniProtKB-EC"/>
</dbReference>
<keyword evidence="6" id="KW-0443">Lipid metabolism</keyword>
<dbReference type="OrthoDB" id="40021at2759"/>
<dbReference type="InterPro" id="IPR032675">
    <property type="entry name" value="LRR_dom_sf"/>
</dbReference>
<dbReference type="Gene3D" id="3.40.50.620">
    <property type="entry name" value="HUPs"/>
    <property type="match status" value="2"/>
</dbReference>
<accession>A0A0V0Q9K2</accession>
<evidence type="ECO:0000256" key="12">
    <source>
        <dbReference type="SAM" id="MobiDB-lite"/>
    </source>
</evidence>
<dbReference type="CDD" id="cd02174">
    <property type="entry name" value="CCT"/>
    <property type="match status" value="1"/>
</dbReference>
<evidence type="ECO:0000259" key="13">
    <source>
        <dbReference type="Pfam" id="PF01467"/>
    </source>
</evidence>
<keyword evidence="4" id="KW-0808">Transferase</keyword>
<evidence type="ECO:0000256" key="5">
    <source>
        <dbReference type="ARBA" id="ARBA00022695"/>
    </source>
</evidence>
<evidence type="ECO:0000256" key="3">
    <source>
        <dbReference type="ARBA" id="ARBA00022516"/>
    </source>
</evidence>
<evidence type="ECO:0000256" key="6">
    <source>
        <dbReference type="ARBA" id="ARBA00023098"/>
    </source>
</evidence>
<dbReference type="SUPFAM" id="SSF52047">
    <property type="entry name" value="RNI-like"/>
    <property type="match status" value="1"/>
</dbReference>
<reference evidence="14 15" key="1">
    <citation type="journal article" date="2015" name="Sci. Rep.">
        <title>Genome of the facultative scuticociliatosis pathogen Pseudocohnilembus persalinus provides insight into its virulence through horizontal gene transfer.</title>
        <authorList>
            <person name="Xiong J."/>
            <person name="Wang G."/>
            <person name="Cheng J."/>
            <person name="Tian M."/>
            <person name="Pan X."/>
            <person name="Warren A."/>
            <person name="Jiang C."/>
            <person name="Yuan D."/>
            <person name="Miao W."/>
        </authorList>
    </citation>
    <scope>NUCLEOTIDE SEQUENCE [LARGE SCALE GENOMIC DNA]</scope>
    <source>
        <strain evidence="14">36N120E</strain>
    </source>
</reference>
<dbReference type="InterPro" id="IPR044608">
    <property type="entry name" value="Ect1/PCYT2"/>
</dbReference>
<evidence type="ECO:0000256" key="4">
    <source>
        <dbReference type="ARBA" id="ARBA00022679"/>
    </source>
</evidence>
<dbReference type="GO" id="GO:0005737">
    <property type="term" value="C:cytoplasm"/>
    <property type="evidence" value="ECO:0007669"/>
    <property type="project" value="TreeGrafter"/>
</dbReference>
<keyword evidence="15" id="KW-1185">Reference proteome</keyword>
<dbReference type="InterPro" id="IPR014729">
    <property type="entry name" value="Rossmann-like_a/b/a_fold"/>
</dbReference>
<feature type="domain" description="Cytidyltransferase-like" evidence="13">
    <location>
        <begin position="324"/>
        <end position="419"/>
    </location>
</feature>
<comment type="similarity">
    <text evidence="2">Belongs to the cytidylyltransferase family.</text>
</comment>
<dbReference type="InterPro" id="IPR041723">
    <property type="entry name" value="CCT"/>
</dbReference>
<feature type="domain" description="Cytidyltransferase-like" evidence="13">
    <location>
        <begin position="87"/>
        <end position="212"/>
    </location>
</feature>
<dbReference type="PANTHER" id="PTHR45780">
    <property type="entry name" value="ETHANOLAMINE-PHOSPHATE CYTIDYLYLTRANSFERASE"/>
    <property type="match status" value="1"/>
</dbReference>
<evidence type="ECO:0000256" key="9">
    <source>
        <dbReference type="ARBA" id="ARBA00024191"/>
    </source>
</evidence>
<dbReference type="InParanoid" id="A0A0V0Q9K2"/>
<proteinExistence type="inferred from homology"/>
<keyword evidence="7" id="KW-0594">Phospholipid biosynthesis</keyword>
<dbReference type="Gene3D" id="3.80.10.10">
    <property type="entry name" value="Ribonuclease Inhibitor"/>
    <property type="match status" value="2"/>
</dbReference>
<dbReference type="CDD" id="cd02173">
    <property type="entry name" value="ECT"/>
    <property type="match status" value="1"/>
</dbReference>
<evidence type="ECO:0000256" key="2">
    <source>
        <dbReference type="ARBA" id="ARBA00010101"/>
    </source>
</evidence>
<comment type="caution">
    <text evidence="14">The sequence shown here is derived from an EMBL/GenBank/DDBJ whole genome shotgun (WGS) entry which is preliminary data.</text>
</comment>